<protein>
    <submittedName>
        <fullName evidence="2">Uncharacterized protein</fullName>
    </submittedName>
</protein>
<dbReference type="EMBL" id="JAINUF010000008">
    <property type="protein sequence ID" value="KAJ8352161.1"/>
    <property type="molecule type" value="Genomic_DNA"/>
</dbReference>
<comment type="caution">
    <text evidence="2">The sequence shown here is derived from an EMBL/GenBank/DDBJ whole genome shotgun (WGS) entry which is preliminary data.</text>
</comment>
<sequence length="635" mass="73005">MGEKTRTGDVLPKTEVHKGLKRRADNRTSTKKVDEDTILSLLEAKKKNQSRPEEKLRSLNICPTLRTEVNSSAAEQVNRDLSSMRYSLCQMTEAHFKLTTRVMIELHNLHLNESFMKKMEQSTSLPVSLGQFGTLEVTYFGQWHPQQAPATAPAPAPAPAPVPVPAPVPEKLQKLLMGSRDERQILSRVGTRFPLTLKDVRSVCLLDLLEDSSLQMPWLTDDTVSLGHFEYVLWHREWSKDGNVDNRSLQRVQVFDFQRKEIRVYDSLKMKPTITPGEMLLLSNAFRDRGGLEGWAVKYPEQWRQKDDVNCGVFVCTAAENEVQNIEARSEDLSLSQCKELRKYHAANMIKELEVMDFPPTKNEVDVQQEKETKLQNEDKRRYSSNYHCMAAKMKTCLFQRATASKRQYHDHVQNYDWLCCNDCGEWIHIDCAGQKKMDWSSKNFSCGCTKSQLDLKLAQESFRAQQVDAILTDREIQALDKDLKKGDILSNRLYLHSNPGFDSVVKMLYSDSLSVFDDAKNLNSDLLHGRKLSHRIHLQGSRGRPSYQKIISSNVRFWTIFGENEMDEFLTIITEKANIDRKDLDMVDYTLNVLYPEACILILQKWEGFSRYQAEPYLGGVPLCLERRDCEGSL</sequence>
<evidence type="ECO:0000256" key="1">
    <source>
        <dbReference type="SAM" id="MobiDB-lite"/>
    </source>
</evidence>
<dbReference type="Proteomes" id="UP001152622">
    <property type="component" value="Chromosome 8"/>
</dbReference>
<name>A0A9Q1F725_SYNKA</name>
<gene>
    <name evidence="2" type="ORF">SKAU_G00236370</name>
</gene>
<keyword evidence="3" id="KW-1185">Reference proteome</keyword>
<accession>A0A9Q1F725</accession>
<dbReference type="InterPro" id="IPR038765">
    <property type="entry name" value="Papain-like_cys_pep_sf"/>
</dbReference>
<evidence type="ECO:0000313" key="3">
    <source>
        <dbReference type="Proteomes" id="UP001152622"/>
    </source>
</evidence>
<dbReference type="AlphaFoldDB" id="A0A9Q1F725"/>
<dbReference type="OrthoDB" id="8948380at2759"/>
<feature type="region of interest" description="Disordered" evidence="1">
    <location>
        <begin position="1"/>
        <end position="33"/>
    </location>
</feature>
<dbReference type="SUPFAM" id="SSF54001">
    <property type="entry name" value="Cysteine proteinases"/>
    <property type="match status" value="1"/>
</dbReference>
<organism evidence="2 3">
    <name type="scientific">Synaphobranchus kaupii</name>
    <name type="common">Kaup's arrowtooth eel</name>
    <dbReference type="NCBI Taxonomy" id="118154"/>
    <lineage>
        <taxon>Eukaryota</taxon>
        <taxon>Metazoa</taxon>
        <taxon>Chordata</taxon>
        <taxon>Craniata</taxon>
        <taxon>Vertebrata</taxon>
        <taxon>Euteleostomi</taxon>
        <taxon>Actinopterygii</taxon>
        <taxon>Neopterygii</taxon>
        <taxon>Teleostei</taxon>
        <taxon>Anguilliformes</taxon>
        <taxon>Synaphobranchidae</taxon>
        <taxon>Synaphobranchus</taxon>
    </lineage>
</organism>
<proteinExistence type="predicted"/>
<reference evidence="2" key="1">
    <citation type="journal article" date="2023" name="Science">
        <title>Genome structures resolve the early diversification of teleost fishes.</title>
        <authorList>
            <person name="Parey E."/>
            <person name="Louis A."/>
            <person name="Montfort J."/>
            <person name="Bouchez O."/>
            <person name="Roques C."/>
            <person name="Iampietro C."/>
            <person name="Lluch J."/>
            <person name="Castinel A."/>
            <person name="Donnadieu C."/>
            <person name="Desvignes T."/>
            <person name="Floi Bucao C."/>
            <person name="Jouanno E."/>
            <person name="Wen M."/>
            <person name="Mejri S."/>
            <person name="Dirks R."/>
            <person name="Jansen H."/>
            <person name="Henkel C."/>
            <person name="Chen W.J."/>
            <person name="Zahm M."/>
            <person name="Cabau C."/>
            <person name="Klopp C."/>
            <person name="Thompson A.W."/>
            <person name="Robinson-Rechavi M."/>
            <person name="Braasch I."/>
            <person name="Lecointre G."/>
            <person name="Bobe J."/>
            <person name="Postlethwait J.H."/>
            <person name="Berthelot C."/>
            <person name="Roest Crollius H."/>
            <person name="Guiguen Y."/>
        </authorList>
    </citation>
    <scope>NUCLEOTIDE SEQUENCE</scope>
    <source>
        <strain evidence="2">WJC10195</strain>
    </source>
</reference>
<dbReference type="Gene3D" id="3.40.395.10">
    <property type="entry name" value="Adenoviral Proteinase, Chain A"/>
    <property type="match status" value="1"/>
</dbReference>
<evidence type="ECO:0000313" key="2">
    <source>
        <dbReference type="EMBL" id="KAJ8352161.1"/>
    </source>
</evidence>